<reference evidence="1" key="1">
    <citation type="journal article" date="2015" name="Nature">
        <title>Complex archaea that bridge the gap between prokaryotes and eukaryotes.</title>
        <authorList>
            <person name="Spang A."/>
            <person name="Saw J.H."/>
            <person name="Jorgensen S.L."/>
            <person name="Zaremba-Niedzwiedzka K."/>
            <person name="Martijn J."/>
            <person name="Lind A.E."/>
            <person name="van Eijk R."/>
            <person name="Schleper C."/>
            <person name="Guy L."/>
            <person name="Ettema T.J."/>
        </authorList>
    </citation>
    <scope>NUCLEOTIDE SEQUENCE</scope>
</reference>
<dbReference type="AlphaFoldDB" id="A0A0F9UD75"/>
<organism evidence="1">
    <name type="scientific">marine sediment metagenome</name>
    <dbReference type="NCBI Taxonomy" id="412755"/>
    <lineage>
        <taxon>unclassified sequences</taxon>
        <taxon>metagenomes</taxon>
        <taxon>ecological metagenomes</taxon>
    </lineage>
</organism>
<comment type="caution">
    <text evidence="1">The sequence shown here is derived from an EMBL/GenBank/DDBJ whole genome shotgun (WGS) entry which is preliminary data.</text>
</comment>
<name>A0A0F9UD75_9ZZZZ</name>
<sequence length="103" mass="12031">MIKIDEFDGVIREINGENVRVSLFDSEYDYEEFLTDLPVDLFTLHKVALREGECFYFWVEHTPPDTEKMVVCPLKCKILTDADKKRIRDDVDDIVNGNNCRGK</sequence>
<evidence type="ECO:0000313" key="1">
    <source>
        <dbReference type="EMBL" id="KKN91140.1"/>
    </source>
</evidence>
<gene>
    <name evidence="1" type="ORF">LCGC14_0220050</name>
</gene>
<protein>
    <submittedName>
        <fullName evidence="1">Uncharacterized protein</fullName>
    </submittedName>
</protein>
<accession>A0A0F9UD75</accession>
<dbReference type="EMBL" id="LAZR01000105">
    <property type="protein sequence ID" value="KKN91140.1"/>
    <property type="molecule type" value="Genomic_DNA"/>
</dbReference>
<proteinExistence type="predicted"/>